<proteinExistence type="predicted"/>
<dbReference type="Pfam" id="PF02900">
    <property type="entry name" value="LigB"/>
    <property type="match status" value="1"/>
</dbReference>
<dbReference type="RefSeq" id="WP_235862738.1">
    <property type="nucleotide sequence ID" value="NZ_FUYM01000010.1"/>
</dbReference>
<dbReference type="EMBL" id="FUYM01000010">
    <property type="protein sequence ID" value="SKB98831.1"/>
    <property type="molecule type" value="Genomic_DNA"/>
</dbReference>
<dbReference type="GO" id="GO:0016702">
    <property type="term" value="F:oxidoreductase activity, acting on single donors with incorporation of molecular oxygen, incorporation of two atoms of oxygen"/>
    <property type="evidence" value="ECO:0007669"/>
    <property type="project" value="UniProtKB-ARBA"/>
</dbReference>
<accession>A0A1T5FRS2</accession>
<keyword evidence="2" id="KW-0223">Dioxygenase</keyword>
<protein>
    <submittedName>
        <fullName evidence="2">Catalytic LigB subunit of aromatic ring-opening dioxygenase</fullName>
    </submittedName>
</protein>
<reference evidence="3" key="1">
    <citation type="submission" date="2017-02" db="EMBL/GenBank/DDBJ databases">
        <authorList>
            <person name="Varghese N."/>
            <person name="Submissions S."/>
        </authorList>
    </citation>
    <scope>NUCLEOTIDE SEQUENCE [LARGE SCALE GENOMIC DNA]</scope>
    <source>
        <strain evidence="3">UM2</strain>
    </source>
</reference>
<gene>
    <name evidence="2" type="ORF">SAMN06295920_110155</name>
</gene>
<dbReference type="STRING" id="439228.SAMN06295920_110155"/>
<evidence type="ECO:0000259" key="1">
    <source>
        <dbReference type="Pfam" id="PF02900"/>
    </source>
</evidence>
<dbReference type="InterPro" id="IPR004183">
    <property type="entry name" value="Xdiol_dOase_suB"/>
</dbReference>
<dbReference type="GO" id="GO:0008198">
    <property type="term" value="F:ferrous iron binding"/>
    <property type="evidence" value="ECO:0007669"/>
    <property type="project" value="InterPro"/>
</dbReference>
<feature type="domain" description="Extradiol ring-cleavage dioxygenase class III enzyme subunit B" evidence="1">
    <location>
        <begin position="147"/>
        <end position="316"/>
    </location>
</feature>
<evidence type="ECO:0000313" key="2">
    <source>
        <dbReference type="EMBL" id="SKB98831.1"/>
    </source>
</evidence>
<dbReference type="SUPFAM" id="SSF53213">
    <property type="entry name" value="LigB-like"/>
    <property type="match status" value="1"/>
</dbReference>
<keyword evidence="3" id="KW-1185">Reference proteome</keyword>
<name>A0A1T5FRS2_9SPHN</name>
<dbReference type="Proteomes" id="UP000189818">
    <property type="component" value="Unassembled WGS sequence"/>
</dbReference>
<organism evidence="2 3">
    <name type="scientific">Rhizorhabdus histidinilytica</name>
    <dbReference type="NCBI Taxonomy" id="439228"/>
    <lineage>
        <taxon>Bacteria</taxon>
        <taxon>Pseudomonadati</taxon>
        <taxon>Pseudomonadota</taxon>
        <taxon>Alphaproteobacteria</taxon>
        <taxon>Sphingomonadales</taxon>
        <taxon>Sphingomonadaceae</taxon>
        <taxon>Rhizorhabdus</taxon>
    </lineage>
</organism>
<dbReference type="Gene3D" id="3.40.830.10">
    <property type="entry name" value="LigB-like"/>
    <property type="match status" value="1"/>
</dbReference>
<evidence type="ECO:0000313" key="3">
    <source>
        <dbReference type="Proteomes" id="UP000189818"/>
    </source>
</evidence>
<sequence>MARLTHGFGVSHTPMLNMEIEDWGKFVERDAMGSFLDTSGRPATFDELLRSAPAGVAELIAPDALDRRFVASQAGLDRVRAAIRDAQLDALIVVGDDQKELYHEDNLPSILVYYGSTIRNVPRHLVKPNRVAWFQRARGGYYEAEGMRDYPVDAGLARHLIAALVEQEFDISTSDRLPDGEGEGHAFGFIHKQVSGADIPIVPVALNTYYPPNQPTPRRCYALGRAIRTAVESYPEDKRVGIIASGGLSHFVVDEDLDRGLIEAMRRKDPDALCGIDRTRINSGSSEIRNWICAAGAVEHLQMQWHEYLPCYRTAAGTGTGVAFAEWH</sequence>
<dbReference type="AlphaFoldDB" id="A0A1T5FRS2"/>
<keyword evidence="2" id="KW-0560">Oxidoreductase</keyword>